<proteinExistence type="predicted"/>
<sequence length="34" mass="3826">MNQGACVELRDATAISHATGPRMKRRLPSFNIKR</sequence>
<gene>
    <name evidence="1" type="ORF">STPYR_10662</name>
</gene>
<evidence type="ECO:0000313" key="1">
    <source>
        <dbReference type="EMBL" id="SBV35732.1"/>
    </source>
</evidence>
<name>A0A1Y5Q0B8_9GAMM</name>
<protein>
    <submittedName>
        <fullName evidence="1">Uncharacterized protein</fullName>
    </submittedName>
</protein>
<dbReference type="AlphaFoldDB" id="A0A1Y5Q0B8"/>
<dbReference type="EMBL" id="FLTS01000001">
    <property type="protein sequence ID" value="SBV35732.1"/>
    <property type="molecule type" value="Genomic_DNA"/>
</dbReference>
<organism evidence="1">
    <name type="scientific">uncultured Stenotrophomonas sp</name>
    <dbReference type="NCBI Taxonomy" id="165438"/>
    <lineage>
        <taxon>Bacteria</taxon>
        <taxon>Pseudomonadati</taxon>
        <taxon>Pseudomonadota</taxon>
        <taxon>Gammaproteobacteria</taxon>
        <taxon>Lysobacterales</taxon>
        <taxon>Lysobacteraceae</taxon>
        <taxon>Stenotrophomonas</taxon>
        <taxon>environmental samples</taxon>
    </lineage>
</organism>
<reference evidence="1" key="1">
    <citation type="submission" date="2016-03" db="EMBL/GenBank/DDBJ databases">
        <authorList>
            <person name="Ploux O."/>
        </authorList>
    </citation>
    <scope>NUCLEOTIDE SEQUENCE</scope>
    <source>
        <strain evidence="1">UC10</strain>
    </source>
</reference>
<accession>A0A1Y5Q0B8</accession>